<sequence length="526" mass="60726">MMNKKKEMEIREHVVTNSSTRKSIGNKRSRSSNPVNVDRLTRKRARVEEHVWTQSSSRTVSYWDIGDPTYKCDKCGATFWYDERLRADYKSKSPKYSLCCVNGTIKLSPMKTPPQVLLDLLYGDSEKSKHFLQNIRSYNSMFSFTSMGGKIDVEHNKGKSPPVFKLHGQNYHLIGSLMPEENEVPKFAQLYIYDTANEVVNRIRSVRDADDKNTLHADIVSDLKDMLDKNNAFVKSFRMVGQKVTDGELNIRLKLIGKRVSDARTYNLPSTSEVAALIVGDFDETLGNRDIVLQAHSGSLQRINELHPAYLPLQYPLLFPYGEDGYREDIPFSELKIPTSNGRTTVSVREYFAFRLHERDQESPSILFSKRLFQQFVVDAYTMVEAGRLRYVRTHQQELRCEMYKGLSDAILRGETDSRAQGKRVILPSTFTGGARYMIQNYQDAMAICRWAGYPDLFITFTCNPKWSEISRFLEERRLKPEDRADIICRIFKVKLDGLIKDLRDNKIFGRVKAGNILQHLYAYIF</sequence>
<dbReference type="PANTHER" id="PTHR45786:SF66">
    <property type="entry name" value="HOOK MOTIF PROTEIN, PUTATIVE-RELATED"/>
    <property type="match status" value="1"/>
</dbReference>
<dbReference type="InterPro" id="IPR025476">
    <property type="entry name" value="Helitron_helicase-like"/>
</dbReference>
<dbReference type="Proteomes" id="UP001152523">
    <property type="component" value="Unassembled WGS sequence"/>
</dbReference>
<feature type="region of interest" description="Disordered" evidence="1">
    <location>
        <begin position="1"/>
        <end position="40"/>
    </location>
</feature>
<gene>
    <name evidence="3" type="ORF">CEPIT_LOCUS32729</name>
</gene>
<evidence type="ECO:0000256" key="1">
    <source>
        <dbReference type="SAM" id="MobiDB-lite"/>
    </source>
</evidence>
<proteinExistence type="predicted"/>
<feature type="compositionally biased region" description="Basic and acidic residues" evidence="1">
    <location>
        <begin position="1"/>
        <end position="14"/>
    </location>
</feature>
<protein>
    <recommendedName>
        <fullName evidence="2">Helitron helicase-like domain-containing protein</fullName>
    </recommendedName>
</protein>
<reference evidence="3" key="1">
    <citation type="submission" date="2022-07" db="EMBL/GenBank/DDBJ databases">
        <authorList>
            <person name="Macas J."/>
            <person name="Novak P."/>
            <person name="Neumann P."/>
        </authorList>
    </citation>
    <scope>NUCLEOTIDE SEQUENCE</scope>
</reference>
<evidence type="ECO:0000313" key="3">
    <source>
        <dbReference type="EMBL" id="CAH9133153.1"/>
    </source>
</evidence>
<dbReference type="AlphaFoldDB" id="A0AAV0FC51"/>
<comment type="caution">
    <text evidence="3">The sequence shown here is derived from an EMBL/GenBank/DDBJ whole genome shotgun (WGS) entry which is preliminary data.</text>
</comment>
<dbReference type="EMBL" id="CAMAPF010000975">
    <property type="protein sequence ID" value="CAH9133153.1"/>
    <property type="molecule type" value="Genomic_DNA"/>
</dbReference>
<feature type="domain" description="Helitron helicase-like" evidence="2">
    <location>
        <begin position="351"/>
        <end position="514"/>
    </location>
</feature>
<evidence type="ECO:0000259" key="2">
    <source>
        <dbReference type="Pfam" id="PF14214"/>
    </source>
</evidence>
<dbReference type="Pfam" id="PF14214">
    <property type="entry name" value="Helitron_like_N"/>
    <property type="match status" value="1"/>
</dbReference>
<evidence type="ECO:0000313" key="4">
    <source>
        <dbReference type="Proteomes" id="UP001152523"/>
    </source>
</evidence>
<name>A0AAV0FC51_9ASTE</name>
<organism evidence="3 4">
    <name type="scientific">Cuscuta epithymum</name>
    <dbReference type="NCBI Taxonomy" id="186058"/>
    <lineage>
        <taxon>Eukaryota</taxon>
        <taxon>Viridiplantae</taxon>
        <taxon>Streptophyta</taxon>
        <taxon>Embryophyta</taxon>
        <taxon>Tracheophyta</taxon>
        <taxon>Spermatophyta</taxon>
        <taxon>Magnoliopsida</taxon>
        <taxon>eudicotyledons</taxon>
        <taxon>Gunneridae</taxon>
        <taxon>Pentapetalae</taxon>
        <taxon>asterids</taxon>
        <taxon>lamiids</taxon>
        <taxon>Solanales</taxon>
        <taxon>Convolvulaceae</taxon>
        <taxon>Cuscuteae</taxon>
        <taxon>Cuscuta</taxon>
        <taxon>Cuscuta subgen. Cuscuta</taxon>
    </lineage>
</organism>
<keyword evidence="4" id="KW-1185">Reference proteome</keyword>
<dbReference type="PANTHER" id="PTHR45786">
    <property type="entry name" value="DNA BINDING PROTEIN-LIKE"/>
    <property type="match status" value="1"/>
</dbReference>
<accession>A0AAV0FC51</accession>